<evidence type="ECO:0000256" key="3">
    <source>
        <dbReference type="ARBA" id="ARBA00022448"/>
    </source>
</evidence>
<evidence type="ECO:0000256" key="5">
    <source>
        <dbReference type="ARBA" id="ARBA00022692"/>
    </source>
</evidence>
<sequence length="359" mass="38708">MIDVHVADGRIPADYLGYVRIKYLWIVFGIILLFFLFIISISVGAVSIPPYDVLMTLFGQNVNHKYDAIIWNIRLPQALTAIIAGIGLSVAGVAMQSILRNPLGSPFTLGISNAGAFGAAVSVIFLGTGKIQSTIANPITINNPYITTISAFIFCMIATGVILMISRIRGASPEVMVLTGVALSSLFTAGTMFLQYFASDTQLAAVVFWTFGDVSRANWSELGLMSVLVTLACIYFLLNRWNYNAIDAGNETAKGLGVNVEQVRLFGMTISAMITAVLVAFLGVIGFVGLVCPHMVRRIIGDDQRYLIPGSCVMGGILLLTSDTVARLIVAPYVLPVAVLTAFMGAPVFIYLIIRGYKR</sequence>
<dbReference type="STRING" id="323259.Mhun_0247"/>
<dbReference type="EMBL" id="CP000254">
    <property type="protein sequence ID" value="ABD40019.1"/>
    <property type="molecule type" value="Genomic_DNA"/>
</dbReference>
<comment type="subcellular location">
    <subcellularLocation>
        <location evidence="1">Cell membrane</location>
        <topology evidence="1">Multi-pass membrane protein</topology>
    </subcellularLocation>
</comment>
<dbReference type="SUPFAM" id="SSF81345">
    <property type="entry name" value="ABC transporter involved in vitamin B12 uptake, BtuC"/>
    <property type="match status" value="1"/>
</dbReference>
<dbReference type="Proteomes" id="UP000001941">
    <property type="component" value="Chromosome"/>
</dbReference>
<comment type="similarity">
    <text evidence="2">Belongs to the binding-protein-dependent transport system permease family. FecCD subfamily.</text>
</comment>
<keyword evidence="7 11" id="KW-0472">Membrane</keyword>
<feature type="transmembrane region" description="Helical" evidence="11">
    <location>
        <begin position="23"/>
        <end position="48"/>
    </location>
</feature>
<dbReference type="FunCoup" id="Q2FQB0">
    <property type="interactions" value="14"/>
</dbReference>
<reference evidence="13" key="1">
    <citation type="journal article" date="2016" name="Stand. Genomic Sci.">
        <title>Complete genome sequence of Methanospirillum hungatei type strain JF1.</title>
        <authorList>
            <person name="Gunsalus R.P."/>
            <person name="Cook L.E."/>
            <person name="Crable B."/>
            <person name="Rohlin L."/>
            <person name="McDonald E."/>
            <person name="Mouttaki H."/>
            <person name="Sieber J.R."/>
            <person name="Poweleit N."/>
            <person name="Zhou H."/>
            <person name="Lapidus A.L."/>
            <person name="Daligault H.E."/>
            <person name="Land M."/>
            <person name="Gilna P."/>
            <person name="Ivanova N."/>
            <person name="Kyrpides N."/>
            <person name="Culley D.E."/>
            <person name="McInerney M.J."/>
        </authorList>
    </citation>
    <scope>NUCLEOTIDE SEQUENCE [LARGE SCALE GENOMIC DNA]</scope>
    <source>
        <strain evidence="13">ATCC 27890 / DSM 864 / NBRC 100397 / JF-1</strain>
    </source>
</reference>
<proteinExistence type="inferred from homology"/>
<dbReference type="GO" id="GO:0022857">
    <property type="term" value="F:transmembrane transporter activity"/>
    <property type="evidence" value="ECO:0007669"/>
    <property type="project" value="InterPro"/>
</dbReference>
<keyword evidence="3" id="KW-0813">Transport</keyword>
<dbReference type="Pfam" id="PF01032">
    <property type="entry name" value="FecCD"/>
    <property type="match status" value="1"/>
</dbReference>
<accession>Q2FQB0</accession>
<gene>
    <name evidence="12" type="ordered locus">Mhun_0247</name>
</gene>
<keyword evidence="6 11" id="KW-1133">Transmembrane helix</keyword>
<evidence type="ECO:0000256" key="11">
    <source>
        <dbReference type="SAM" id="Phobius"/>
    </source>
</evidence>
<comment type="function">
    <text evidence="8">Required for corrinoid utilization. Probably part of the ABC transporter complex BtuCDF involved in cobalamin (vitamin B12) import. Probably involved in the translocation of the substrate across the membrane.</text>
</comment>
<dbReference type="FunFam" id="1.10.3470.10:FF:000001">
    <property type="entry name" value="Vitamin B12 ABC transporter permease BtuC"/>
    <property type="match status" value="1"/>
</dbReference>
<feature type="transmembrane region" description="Helical" evidence="11">
    <location>
        <begin position="145"/>
        <end position="165"/>
    </location>
</feature>
<evidence type="ECO:0000256" key="2">
    <source>
        <dbReference type="ARBA" id="ARBA00007935"/>
    </source>
</evidence>
<dbReference type="PANTHER" id="PTHR30472:SF25">
    <property type="entry name" value="ABC TRANSPORTER PERMEASE PROTEIN MJ0876-RELATED"/>
    <property type="match status" value="1"/>
</dbReference>
<keyword evidence="5 11" id="KW-0812">Transmembrane</keyword>
<keyword evidence="4" id="KW-1003">Cell membrane</keyword>
<evidence type="ECO:0000256" key="7">
    <source>
        <dbReference type="ARBA" id="ARBA00023136"/>
    </source>
</evidence>
<dbReference type="eggNOG" id="arCOG01007">
    <property type="taxonomic scope" value="Archaea"/>
</dbReference>
<dbReference type="AlphaFoldDB" id="Q2FQB0"/>
<evidence type="ECO:0000313" key="13">
    <source>
        <dbReference type="Proteomes" id="UP000001941"/>
    </source>
</evidence>
<evidence type="ECO:0000256" key="10">
    <source>
        <dbReference type="ARBA" id="ARBA00071366"/>
    </source>
</evidence>
<feature type="transmembrane region" description="Helical" evidence="11">
    <location>
        <begin position="272"/>
        <end position="296"/>
    </location>
</feature>
<dbReference type="EnsemblBacteria" id="ABD40019">
    <property type="protein sequence ID" value="ABD40019"/>
    <property type="gene ID" value="Mhun_0247"/>
</dbReference>
<keyword evidence="13" id="KW-1185">Reference proteome</keyword>
<protein>
    <recommendedName>
        <fullName evidence="10">Cobalamin import system permease protein BtuC</fullName>
    </recommendedName>
</protein>
<evidence type="ECO:0000256" key="9">
    <source>
        <dbReference type="ARBA" id="ARBA00064420"/>
    </source>
</evidence>
<dbReference type="CDD" id="cd06550">
    <property type="entry name" value="TM_ABC_iron-siderophores_like"/>
    <property type="match status" value="1"/>
</dbReference>
<evidence type="ECO:0000256" key="8">
    <source>
        <dbReference type="ARBA" id="ARBA00053891"/>
    </source>
</evidence>
<evidence type="ECO:0000256" key="1">
    <source>
        <dbReference type="ARBA" id="ARBA00004651"/>
    </source>
</evidence>
<evidence type="ECO:0000256" key="4">
    <source>
        <dbReference type="ARBA" id="ARBA00022475"/>
    </source>
</evidence>
<dbReference type="InterPro" id="IPR037294">
    <property type="entry name" value="ABC_BtuC-like"/>
</dbReference>
<dbReference type="InterPro" id="IPR000522">
    <property type="entry name" value="ABC_transptr_permease_BtuC"/>
</dbReference>
<dbReference type="PANTHER" id="PTHR30472">
    <property type="entry name" value="FERRIC ENTEROBACTIN TRANSPORT SYSTEM PERMEASE PROTEIN"/>
    <property type="match status" value="1"/>
</dbReference>
<feature type="transmembrane region" description="Helical" evidence="11">
    <location>
        <begin position="107"/>
        <end position="125"/>
    </location>
</feature>
<feature type="transmembrane region" description="Helical" evidence="11">
    <location>
        <begin position="333"/>
        <end position="354"/>
    </location>
</feature>
<dbReference type="HOGENOM" id="CLU_013016_0_0_2"/>
<feature type="transmembrane region" description="Helical" evidence="11">
    <location>
        <begin position="218"/>
        <end position="238"/>
    </location>
</feature>
<name>Q2FQB0_METHJ</name>
<feature type="transmembrane region" description="Helical" evidence="11">
    <location>
        <begin position="177"/>
        <end position="198"/>
    </location>
</feature>
<evidence type="ECO:0000256" key="6">
    <source>
        <dbReference type="ARBA" id="ARBA00022989"/>
    </source>
</evidence>
<dbReference type="KEGG" id="mhu:Mhun_0247"/>
<dbReference type="GO" id="GO:0005886">
    <property type="term" value="C:plasma membrane"/>
    <property type="evidence" value="ECO:0007669"/>
    <property type="project" value="UniProtKB-SubCell"/>
</dbReference>
<evidence type="ECO:0000313" key="12">
    <source>
        <dbReference type="EMBL" id="ABD40019.1"/>
    </source>
</evidence>
<comment type="subunit">
    <text evidence="9">The complex is composed of two ATP-binding proteins (BtuD), two transmembrane proteins (BtuC) and a solute-binding protein (BtuF).</text>
</comment>
<dbReference type="InParanoid" id="Q2FQB0"/>
<organism evidence="12 13">
    <name type="scientific">Methanospirillum hungatei JF-1 (strain ATCC 27890 / DSM 864 / NBRC 100397 / JF-1)</name>
    <dbReference type="NCBI Taxonomy" id="323259"/>
    <lineage>
        <taxon>Archaea</taxon>
        <taxon>Methanobacteriati</taxon>
        <taxon>Methanobacteriota</taxon>
        <taxon>Stenosarchaea group</taxon>
        <taxon>Methanomicrobia</taxon>
        <taxon>Methanomicrobiales</taxon>
        <taxon>Methanospirillaceae</taxon>
        <taxon>Methanospirillum</taxon>
    </lineage>
</organism>
<dbReference type="GO" id="GO:0033214">
    <property type="term" value="P:siderophore-iron import into cell"/>
    <property type="evidence" value="ECO:0007669"/>
    <property type="project" value="TreeGrafter"/>
</dbReference>
<dbReference type="Gene3D" id="1.10.3470.10">
    <property type="entry name" value="ABC transporter involved in vitamin B12 uptake, BtuC"/>
    <property type="match status" value="1"/>
</dbReference>
<feature type="transmembrane region" description="Helical" evidence="11">
    <location>
        <begin position="68"/>
        <end position="95"/>
    </location>
</feature>